<comment type="caution">
    <text evidence="1">The sequence shown here is derived from an EMBL/GenBank/DDBJ whole genome shotgun (WGS) entry which is preliminary data.</text>
</comment>
<dbReference type="AlphaFoldDB" id="A0A9E2F7Q9"/>
<evidence type="ECO:0000313" key="2">
    <source>
        <dbReference type="Proteomes" id="UP000811545"/>
    </source>
</evidence>
<evidence type="ECO:0000313" key="1">
    <source>
        <dbReference type="EMBL" id="MBT9145858.1"/>
    </source>
</evidence>
<accession>A0A9E2F7Q9</accession>
<organism evidence="1 2">
    <name type="scientific">Psychracetigena formicireducens</name>
    <dbReference type="NCBI Taxonomy" id="2986056"/>
    <lineage>
        <taxon>Bacteria</taxon>
        <taxon>Bacillati</taxon>
        <taxon>Candidatus Lithacetigenota</taxon>
        <taxon>Candidatus Psychracetigena</taxon>
    </lineage>
</organism>
<name>A0A9E2F7Q9_PSYF1</name>
<protein>
    <submittedName>
        <fullName evidence="1">Uncharacterized protein</fullName>
    </submittedName>
</protein>
<dbReference type="Proteomes" id="UP000811545">
    <property type="component" value="Unassembled WGS sequence"/>
</dbReference>
<reference evidence="1 2" key="1">
    <citation type="journal article" date="2021" name="bioRxiv">
        <title>Unique metabolic strategies in Hadean analogues reveal hints for primordial physiology.</title>
        <authorList>
            <person name="Nobu M.K."/>
            <person name="Nakai R."/>
            <person name="Tamazawa S."/>
            <person name="Mori H."/>
            <person name="Toyoda A."/>
            <person name="Ijiri A."/>
            <person name="Suzuki S."/>
            <person name="Kurokawa K."/>
            <person name="Kamagata Y."/>
            <person name="Tamaki H."/>
        </authorList>
    </citation>
    <scope>NUCLEOTIDE SEQUENCE [LARGE SCALE GENOMIC DNA]</scope>
    <source>
        <strain evidence="1">BS525</strain>
    </source>
</reference>
<dbReference type="EMBL" id="QLTW01000199">
    <property type="protein sequence ID" value="MBT9145858.1"/>
    <property type="molecule type" value="Genomic_DNA"/>
</dbReference>
<gene>
    <name evidence="1" type="ORF">DDT42_01735</name>
</gene>
<proteinExistence type="predicted"/>
<sequence>MKETIRSLPVTSLLPNSDVIIDIPVGSVLKSILIDLFGLVSITTAGAALRDEQPFGLIRRVQLLDDGTPTWVLPNTMLRTLNVVEGKTVPIVTPLAGVGIQTNTPFRAFTRIDLDPLDTVSKDLMFLDTRELSTLKLLLSIGDLTDLVVGGAGSLSALIVRTHVIEVPDALPSGNIRRLFTLQRQMTATTSDFDIIMPVNKVYRRVFVKAQAGDTRNDAMINQLSLISGNDHLYNTLRFSSLQALNKGTFGVEGVLTGEGVLDFDTNLDYSYLLDSVGIGELVARFDTVLQPGVNFITLLAEEITSLR</sequence>